<name>A0A6M1R3Z0_9GAMM</name>
<comment type="caution">
    <text evidence="1">The sequence shown here is derived from an EMBL/GenBank/DDBJ whole genome shotgun (WGS) entry which is preliminary data.</text>
</comment>
<dbReference type="AlphaFoldDB" id="A0A6M1R3Z0"/>
<keyword evidence="2" id="KW-1185">Reference proteome</keyword>
<evidence type="ECO:0008006" key="3">
    <source>
        <dbReference type="Google" id="ProtNLM"/>
    </source>
</evidence>
<evidence type="ECO:0000313" key="1">
    <source>
        <dbReference type="EMBL" id="NGN96985.1"/>
    </source>
</evidence>
<dbReference type="EMBL" id="JAALDL010000002">
    <property type="protein sequence ID" value="NGN96985.1"/>
    <property type="molecule type" value="Genomic_DNA"/>
</dbReference>
<sequence length="206" mass="22755">MSEIAEAVESLEALLGLPKGFYSKLHQEDDWSFIIKLSALFEAASTEAIASKLQHPEISSALSSLDQAHPRHGKIALMLKLGIISPEQKTFLVKLAELRNKLVHNISEVAFDFENYLSSLEKGQQNALAKILGHGVNPTFKIQGVSLNRTDFTIENPKIATWVTANEILACLHSEIAHGVDMQEITRLGISVIENITRHLSQIHNA</sequence>
<evidence type="ECO:0000313" key="2">
    <source>
        <dbReference type="Proteomes" id="UP000473008"/>
    </source>
</evidence>
<dbReference type="Proteomes" id="UP000473008">
    <property type="component" value="Unassembled WGS sequence"/>
</dbReference>
<organism evidence="1 2">
    <name type="scientific">Grimontia sedimenti</name>
    <dbReference type="NCBI Taxonomy" id="2711294"/>
    <lineage>
        <taxon>Bacteria</taxon>
        <taxon>Pseudomonadati</taxon>
        <taxon>Pseudomonadota</taxon>
        <taxon>Gammaproteobacteria</taxon>
        <taxon>Vibrionales</taxon>
        <taxon>Vibrionaceae</taxon>
        <taxon>Grimontia</taxon>
    </lineage>
</organism>
<proteinExistence type="predicted"/>
<dbReference type="RefSeq" id="WP_165012005.1">
    <property type="nucleotide sequence ID" value="NZ_JAALDL010000002.1"/>
</dbReference>
<accession>A0A6M1R3Z0</accession>
<protein>
    <recommendedName>
        <fullName evidence="3">Mannitol operon repressor</fullName>
    </recommendedName>
</protein>
<reference evidence="1 2" key="1">
    <citation type="submission" date="2020-02" db="EMBL/GenBank/DDBJ databases">
        <title>The draft genome of Grimontia sedimenta sp. nov., isolated from benthic sediments near coral reefs south of Kuwait.</title>
        <authorList>
            <person name="Mahmoud H.M."/>
            <person name="Jose L."/>
            <person name="Eapen S."/>
        </authorList>
    </citation>
    <scope>NUCLEOTIDE SEQUENCE [LARGE SCALE GENOMIC DNA]</scope>
    <source>
        <strain evidence="1 2">S25</strain>
    </source>
</reference>
<dbReference type="Gene3D" id="1.20.120.330">
    <property type="entry name" value="Nucleotidyltransferases domain 2"/>
    <property type="match status" value="1"/>
</dbReference>
<gene>
    <name evidence="1" type="ORF">G5S52_04750</name>
</gene>